<reference evidence="2" key="1">
    <citation type="journal article" date="2021" name="Genome Biol. Evol.">
        <title>A High-Quality Reference Genome for a Parasitic Bivalve with Doubly Uniparental Inheritance (Bivalvia: Unionida).</title>
        <authorList>
            <person name="Smith C.H."/>
        </authorList>
    </citation>
    <scope>NUCLEOTIDE SEQUENCE</scope>
    <source>
        <strain evidence="2">CHS0354</strain>
    </source>
</reference>
<evidence type="ECO:0000256" key="1">
    <source>
        <dbReference type="SAM" id="MobiDB-lite"/>
    </source>
</evidence>
<evidence type="ECO:0000313" key="3">
    <source>
        <dbReference type="Proteomes" id="UP001195483"/>
    </source>
</evidence>
<protein>
    <submittedName>
        <fullName evidence="2">Uncharacterized protein</fullName>
    </submittedName>
</protein>
<dbReference type="EMBL" id="JAEAOA010001888">
    <property type="protein sequence ID" value="KAK3591489.1"/>
    <property type="molecule type" value="Genomic_DNA"/>
</dbReference>
<dbReference type="Proteomes" id="UP001195483">
    <property type="component" value="Unassembled WGS sequence"/>
</dbReference>
<organism evidence="2 3">
    <name type="scientific">Potamilus streckersoni</name>
    <dbReference type="NCBI Taxonomy" id="2493646"/>
    <lineage>
        <taxon>Eukaryota</taxon>
        <taxon>Metazoa</taxon>
        <taxon>Spiralia</taxon>
        <taxon>Lophotrochozoa</taxon>
        <taxon>Mollusca</taxon>
        <taxon>Bivalvia</taxon>
        <taxon>Autobranchia</taxon>
        <taxon>Heteroconchia</taxon>
        <taxon>Palaeoheterodonta</taxon>
        <taxon>Unionida</taxon>
        <taxon>Unionoidea</taxon>
        <taxon>Unionidae</taxon>
        <taxon>Ambleminae</taxon>
        <taxon>Lampsilini</taxon>
        <taxon>Potamilus</taxon>
    </lineage>
</organism>
<feature type="region of interest" description="Disordered" evidence="1">
    <location>
        <begin position="93"/>
        <end position="116"/>
    </location>
</feature>
<comment type="caution">
    <text evidence="2">The sequence shown here is derived from an EMBL/GenBank/DDBJ whole genome shotgun (WGS) entry which is preliminary data.</text>
</comment>
<proteinExistence type="predicted"/>
<feature type="compositionally biased region" description="Polar residues" evidence="1">
    <location>
        <begin position="105"/>
        <end position="116"/>
    </location>
</feature>
<name>A0AAE0SGH4_9BIVA</name>
<reference evidence="2" key="2">
    <citation type="journal article" date="2021" name="Genome Biol. Evol.">
        <title>Developing a high-quality reference genome for a parasitic bivalve with doubly uniparental inheritance (Bivalvia: Unionida).</title>
        <authorList>
            <person name="Smith C.H."/>
        </authorList>
    </citation>
    <scope>NUCLEOTIDE SEQUENCE</scope>
    <source>
        <strain evidence="2">CHS0354</strain>
        <tissue evidence="2">Mantle</tissue>
    </source>
</reference>
<gene>
    <name evidence="2" type="ORF">CHS0354_031596</name>
</gene>
<evidence type="ECO:0000313" key="2">
    <source>
        <dbReference type="EMBL" id="KAK3591489.1"/>
    </source>
</evidence>
<reference evidence="2" key="3">
    <citation type="submission" date="2023-05" db="EMBL/GenBank/DDBJ databases">
        <authorList>
            <person name="Smith C.H."/>
        </authorList>
    </citation>
    <scope>NUCLEOTIDE SEQUENCE</scope>
    <source>
        <strain evidence="2">CHS0354</strain>
        <tissue evidence="2">Mantle</tissue>
    </source>
</reference>
<accession>A0AAE0SGH4</accession>
<sequence length="135" mass="15352">MLKGKFLILDLPVSQITALARSKAILGGSIGIKKAVSGDEVTRYKSKLYLIDKYNNFNNTSTKNFYDKKEEPQEQQRDQMRICRPAASRKFITNPVRDRTRNAGIPNTKTDSLRTDATGNKKMKSFLKLLINLKI</sequence>
<keyword evidence="3" id="KW-1185">Reference proteome</keyword>
<dbReference type="AlphaFoldDB" id="A0AAE0SGH4"/>